<dbReference type="PANTHER" id="PTHR20836">
    <property type="entry name" value="DIHYDRODIPICOLINATE REDUCTASE"/>
    <property type="match status" value="1"/>
</dbReference>
<keyword evidence="7 13" id="KW-0520">NAD</keyword>
<organism evidence="16 17">
    <name type="scientific">Dethiosulfovibrio salsuginis</name>
    <dbReference type="NCBI Taxonomy" id="561720"/>
    <lineage>
        <taxon>Bacteria</taxon>
        <taxon>Thermotogati</taxon>
        <taxon>Synergistota</taxon>
        <taxon>Synergistia</taxon>
        <taxon>Synergistales</taxon>
        <taxon>Dethiosulfovibrionaceae</taxon>
        <taxon>Dethiosulfovibrio</taxon>
    </lineage>
</organism>
<dbReference type="GO" id="GO:0008839">
    <property type="term" value="F:4-hydroxy-tetrahydrodipicolinate reductase"/>
    <property type="evidence" value="ECO:0007669"/>
    <property type="project" value="UniProtKB-EC"/>
</dbReference>
<keyword evidence="8 13" id="KW-0457">Lysine biosynthesis</keyword>
<feature type="active site" description="Proton donor" evidence="13">
    <location>
        <position position="129"/>
    </location>
</feature>
<feature type="binding site" evidence="13">
    <location>
        <position position="38"/>
    </location>
    <ligand>
        <name>NAD(+)</name>
        <dbReference type="ChEBI" id="CHEBI:57540"/>
    </ligand>
</feature>
<dbReference type="Pfam" id="PF05173">
    <property type="entry name" value="DapB_C"/>
    <property type="match status" value="1"/>
</dbReference>
<dbReference type="GO" id="GO:0050661">
    <property type="term" value="F:NADP binding"/>
    <property type="evidence" value="ECO:0007669"/>
    <property type="project" value="UniProtKB-UniRule"/>
</dbReference>
<feature type="binding site" evidence="13">
    <location>
        <position position="126"/>
    </location>
    <ligand>
        <name>(S)-2,3,4,5-tetrahydrodipicolinate</name>
        <dbReference type="ChEBI" id="CHEBI:16845"/>
    </ligand>
</feature>
<keyword evidence="2 13" id="KW-0963">Cytoplasm</keyword>
<feature type="binding site" evidence="13">
    <location>
        <begin position="135"/>
        <end position="136"/>
    </location>
    <ligand>
        <name>(S)-2,3,4,5-tetrahydrodipicolinate</name>
        <dbReference type="ChEBI" id="CHEBI:16845"/>
    </ligand>
</feature>
<keyword evidence="3 13" id="KW-0028">Amino-acid biosynthesis</keyword>
<gene>
    <name evidence="13" type="primary">dapB</name>
    <name evidence="16" type="ORF">SAMN06275492_10229</name>
</gene>
<comment type="catalytic activity">
    <reaction evidence="12 13">
        <text>(S)-2,3,4,5-tetrahydrodipicolinate + NAD(+) + H2O = (2S,4S)-4-hydroxy-2,3,4,5-tetrahydrodipicolinate + NADH + H(+)</text>
        <dbReference type="Rhea" id="RHEA:35323"/>
        <dbReference type="ChEBI" id="CHEBI:15377"/>
        <dbReference type="ChEBI" id="CHEBI:15378"/>
        <dbReference type="ChEBI" id="CHEBI:16845"/>
        <dbReference type="ChEBI" id="CHEBI:57540"/>
        <dbReference type="ChEBI" id="CHEBI:57945"/>
        <dbReference type="ChEBI" id="CHEBI:67139"/>
        <dbReference type="EC" id="1.17.1.8"/>
    </reaction>
</comment>
<evidence type="ECO:0000256" key="13">
    <source>
        <dbReference type="HAMAP-Rule" id="MF_00102"/>
    </source>
</evidence>
<comment type="function">
    <text evidence="13">Catalyzes the conversion of 4-hydroxy-tetrahydrodipicolinate (HTPA) to tetrahydrodipicolinate.</text>
</comment>
<comment type="subunit">
    <text evidence="13">Homotetramer.</text>
</comment>
<evidence type="ECO:0000256" key="4">
    <source>
        <dbReference type="ARBA" id="ARBA00022857"/>
    </source>
</evidence>
<feature type="binding site" evidence="13">
    <location>
        <begin position="93"/>
        <end position="96"/>
    </location>
    <ligand>
        <name>NAD(+)</name>
        <dbReference type="ChEBI" id="CHEBI:57540"/>
    </ligand>
</feature>
<keyword evidence="5 13" id="KW-0220">Diaminopimelate biosynthesis</keyword>
<sequence>MKYGIVGSSGRMGRELIEVFGPENCVATISLEDETILDSPEVIVDFSRPEALKRTLEVCREYRSALVLGTTALTEDHMVQVKELAQSVAVVQGYNFSVGIGVLRMILRQYAPALSEWDVEISETHHIHKVDAPSGTAITLKKEVGRDCPTHSLRMGGVPGDHSVSFANEGEVLTLTHRAISRKVFAMGALQAARFAIGQQPGLYDFEEVVSCALKR</sequence>
<keyword evidence="6 13" id="KW-0560">Oxidoreductase</keyword>
<dbReference type="RefSeq" id="WP_085543655.1">
    <property type="nucleotide sequence ID" value="NZ_FXBB01000002.1"/>
</dbReference>
<comment type="caution">
    <text evidence="13">Was originally thought to be a dihydrodipicolinate reductase (DHDPR), catalyzing the conversion of dihydrodipicolinate to tetrahydrodipicolinate. However, it was shown in E.coli that the substrate of the enzymatic reaction is not dihydrodipicolinate (DHDP) but in fact (2S,4S)-4-hydroxy-2,3,4,5-tetrahydrodipicolinic acid (HTPA), the product released by the DapA-catalyzed reaction.</text>
</comment>
<dbReference type="InterPro" id="IPR000846">
    <property type="entry name" value="DapB_N"/>
</dbReference>
<feature type="active site" description="Proton donor/acceptor" evidence="13">
    <location>
        <position position="125"/>
    </location>
</feature>
<evidence type="ECO:0000313" key="16">
    <source>
        <dbReference type="EMBL" id="SMG13699.1"/>
    </source>
</evidence>
<dbReference type="STRING" id="561720.SAMN06275492_10229"/>
<reference evidence="17" key="1">
    <citation type="submission" date="2017-04" db="EMBL/GenBank/DDBJ databases">
        <authorList>
            <person name="Varghese N."/>
            <person name="Submissions S."/>
        </authorList>
    </citation>
    <scope>NUCLEOTIDE SEQUENCE [LARGE SCALE GENOMIC DNA]</scope>
    <source>
        <strain evidence="17">USBA 82</strain>
    </source>
</reference>
<evidence type="ECO:0000256" key="5">
    <source>
        <dbReference type="ARBA" id="ARBA00022915"/>
    </source>
</evidence>
<evidence type="ECO:0000256" key="10">
    <source>
        <dbReference type="ARBA" id="ARBA00038983"/>
    </source>
</evidence>
<dbReference type="InterPro" id="IPR022664">
    <property type="entry name" value="DapB_N_CS"/>
</dbReference>
<comment type="subcellular location">
    <subcellularLocation>
        <location evidence="13">Cytoplasm</location>
    </subcellularLocation>
</comment>
<evidence type="ECO:0000259" key="14">
    <source>
        <dbReference type="Pfam" id="PF01113"/>
    </source>
</evidence>
<dbReference type="GO" id="GO:0005829">
    <property type="term" value="C:cytosol"/>
    <property type="evidence" value="ECO:0007669"/>
    <property type="project" value="TreeGrafter"/>
</dbReference>
<dbReference type="GO" id="GO:0016726">
    <property type="term" value="F:oxidoreductase activity, acting on CH or CH2 groups, NAD or NADP as acceptor"/>
    <property type="evidence" value="ECO:0007669"/>
    <property type="project" value="UniProtKB-UniRule"/>
</dbReference>
<dbReference type="GO" id="GO:0019877">
    <property type="term" value="P:diaminopimelate biosynthetic process"/>
    <property type="evidence" value="ECO:0007669"/>
    <property type="project" value="UniProtKB-UniRule"/>
</dbReference>
<feature type="binding site" evidence="13">
    <location>
        <begin position="7"/>
        <end position="12"/>
    </location>
    <ligand>
        <name>NAD(+)</name>
        <dbReference type="ChEBI" id="CHEBI:57540"/>
    </ligand>
</feature>
<dbReference type="EMBL" id="FXBB01000002">
    <property type="protein sequence ID" value="SMG13699.1"/>
    <property type="molecule type" value="Genomic_DNA"/>
</dbReference>
<dbReference type="PIRSF" id="PIRSF000161">
    <property type="entry name" value="DHPR"/>
    <property type="match status" value="1"/>
</dbReference>
<comment type="pathway">
    <text evidence="9 13">Amino-acid biosynthesis; L-lysine biosynthesis via DAP pathway; (S)-tetrahydrodipicolinate from L-aspartate: step 4/4.</text>
</comment>
<dbReference type="InterPro" id="IPR022663">
    <property type="entry name" value="DapB_C"/>
</dbReference>
<dbReference type="Gene3D" id="3.40.50.720">
    <property type="entry name" value="NAD(P)-binding Rossmann-like Domain"/>
    <property type="match status" value="2"/>
</dbReference>
<evidence type="ECO:0000256" key="6">
    <source>
        <dbReference type="ARBA" id="ARBA00023002"/>
    </source>
</evidence>
<dbReference type="InterPro" id="IPR036291">
    <property type="entry name" value="NAD(P)-bd_dom_sf"/>
</dbReference>
<evidence type="ECO:0000256" key="2">
    <source>
        <dbReference type="ARBA" id="ARBA00022490"/>
    </source>
</evidence>
<dbReference type="GO" id="GO:0051287">
    <property type="term" value="F:NAD binding"/>
    <property type="evidence" value="ECO:0007669"/>
    <property type="project" value="UniProtKB-UniRule"/>
</dbReference>
<dbReference type="Pfam" id="PF01113">
    <property type="entry name" value="DapB_N"/>
    <property type="match status" value="1"/>
</dbReference>
<evidence type="ECO:0000256" key="11">
    <source>
        <dbReference type="ARBA" id="ARBA00049080"/>
    </source>
</evidence>
<comment type="catalytic activity">
    <reaction evidence="11 13">
        <text>(S)-2,3,4,5-tetrahydrodipicolinate + NADP(+) + H2O = (2S,4S)-4-hydroxy-2,3,4,5-tetrahydrodipicolinate + NADPH + H(+)</text>
        <dbReference type="Rhea" id="RHEA:35331"/>
        <dbReference type="ChEBI" id="CHEBI:15377"/>
        <dbReference type="ChEBI" id="CHEBI:15378"/>
        <dbReference type="ChEBI" id="CHEBI:16845"/>
        <dbReference type="ChEBI" id="CHEBI:57783"/>
        <dbReference type="ChEBI" id="CHEBI:58349"/>
        <dbReference type="ChEBI" id="CHEBI:67139"/>
        <dbReference type="EC" id="1.17.1.8"/>
    </reaction>
</comment>
<keyword evidence="17" id="KW-1185">Reference proteome</keyword>
<dbReference type="Proteomes" id="UP000193355">
    <property type="component" value="Unassembled WGS sequence"/>
</dbReference>
<dbReference type="InterPro" id="IPR023940">
    <property type="entry name" value="DHDPR_bac"/>
</dbReference>
<dbReference type="OrthoDB" id="9790352at2"/>
<dbReference type="HAMAP" id="MF_00102">
    <property type="entry name" value="DapB"/>
    <property type="match status" value="1"/>
</dbReference>
<accession>A0A1X7IGP3</accession>
<dbReference type="EC" id="1.17.1.8" evidence="10 13"/>
<evidence type="ECO:0000313" key="17">
    <source>
        <dbReference type="Proteomes" id="UP000193355"/>
    </source>
</evidence>
<comment type="similarity">
    <text evidence="1 13">Belongs to the DapB family.</text>
</comment>
<dbReference type="CDD" id="cd02274">
    <property type="entry name" value="DHDPR_N"/>
    <property type="match status" value="1"/>
</dbReference>
<name>A0A1X7IGP3_9BACT</name>
<dbReference type="PANTHER" id="PTHR20836:SF0">
    <property type="entry name" value="4-HYDROXY-TETRAHYDRODIPICOLINATE REDUCTASE 1, CHLOROPLASTIC-RELATED"/>
    <property type="match status" value="1"/>
</dbReference>
<evidence type="ECO:0000256" key="7">
    <source>
        <dbReference type="ARBA" id="ARBA00023027"/>
    </source>
</evidence>
<proteinExistence type="inferred from homology"/>
<evidence type="ECO:0000256" key="3">
    <source>
        <dbReference type="ARBA" id="ARBA00022605"/>
    </source>
</evidence>
<dbReference type="SUPFAM" id="SSF55347">
    <property type="entry name" value="Glyceraldehyde-3-phosphate dehydrogenase-like, C-terminal domain"/>
    <property type="match status" value="1"/>
</dbReference>
<dbReference type="AlphaFoldDB" id="A0A1X7IGP3"/>
<comment type="caution">
    <text evidence="13">Lacks conserved residue(s) required for the propagation of feature annotation.</text>
</comment>
<feature type="domain" description="Dihydrodipicolinate reductase N-terminal" evidence="14">
    <location>
        <begin position="26"/>
        <end position="96"/>
    </location>
</feature>
<dbReference type="GO" id="GO:0009089">
    <property type="term" value="P:lysine biosynthetic process via diaminopimelate"/>
    <property type="evidence" value="ECO:0007669"/>
    <property type="project" value="UniProtKB-UniRule"/>
</dbReference>
<feature type="domain" description="Dihydrodipicolinate reductase C-terminal" evidence="15">
    <location>
        <begin position="99"/>
        <end position="209"/>
    </location>
</feature>
<dbReference type="PROSITE" id="PS01298">
    <property type="entry name" value="DAPB"/>
    <property type="match status" value="1"/>
</dbReference>
<feature type="binding site" evidence="13">
    <location>
        <begin position="69"/>
        <end position="71"/>
    </location>
    <ligand>
        <name>NAD(+)</name>
        <dbReference type="ChEBI" id="CHEBI:57540"/>
    </ligand>
</feature>
<evidence type="ECO:0000256" key="1">
    <source>
        <dbReference type="ARBA" id="ARBA00006642"/>
    </source>
</evidence>
<evidence type="ECO:0000256" key="9">
    <source>
        <dbReference type="ARBA" id="ARBA00037922"/>
    </source>
</evidence>
<evidence type="ECO:0000256" key="12">
    <source>
        <dbReference type="ARBA" id="ARBA00049396"/>
    </source>
</evidence>
<keyword evidence="4 13" id="KW-0521">NADP</keyword>
<protein>
    <recommendedName>
        <fullName evidence="10 13">4-hydroxy-tetrahydrodipicolinate reductase</fullName>
        <shortName evidence="13">HTPA reductase</shortName>
        <ecNumber evidence="10 13">1.17.1.8</ecNumber>
    </recommendedName>
</protein>
<evidence type="ECO:0000256" key="8">
    <source>
        <dbReference type="ARBA" id="ARBA00023154"/>
    </source>
</evidence>
<evidence type="ECO:0000259" key="15">
    <source>
        <dbReference type="Pfam" id="PF05173"/>
    </source>
</evidence>
<dbReference type="SUPFAM" id="SSF51735">
    <property type="entry name" value="NAD(P)-binding Rossmann-fold domains"/>
    <property type="match status" value="1"/>
</dbReference>
<dbReference type="UniPathway" id="UPA00034">
    <property type="reaction ID" value="UER00018"/>
</dbReference>